<feature type="region of interest" description="Disordered" evidence="1">
    <location>
        <begin position="83"/>
        <end position="102"/>
    </location>
</feature>
<evidence type="ECO:0000313" key="3">
    <source>
        <dbReference type="Proteomes" id="UP000799770"/>
    </source>
</evidence>
<feature type="region of interest" description="Disordered" evidence="1">
    <location>
        <begin position="171"/>
        <end position="190"/>
    </location>
</feature>
<feature type="compositionally biased region" description="Basic and acidic residues" evidence="1">
    <location>
        <begin position="203"/>
        <end position="212"/>
    </location>
</feature>
<dbReference type="Proteomes" id="UP000799770">
    <property type="component" value="Unassembled WGS sequence"/>
</dbReference>
<proteinExistence type="predicted"/>
<feature type="compositionally biased region" description="Low complexity" evidence="1">
    <location>
        <begin position="90"/>
        <end position="102"/>
    </location>
</feature>
<feature type="compositionally biased region" description="Basic and acidic residues" evidence="1">
    <location>
        <begin position="496"/>
        <end position="506"/>
    </location>
</feature>
<sequence>MLSTRASSARKDRLSIDILPELSIDTTFQCPHLDDTLGSDCGTGSVVSEAIAGFEQQRVEDAVFGEVAEWLSLNERDDYWPTPRRQLQNTGSSLRTRRQLSTGSLRTRSTSFMASDVPEPILYFTALQLLASCYTCQPASSANNLPIFRQRRESALITALRLQSQYRFAPAAGHNARPPSEASPWPGLYNGPSIEEELAELVSEQRMRERTRSGPCKDSPATTVVHGQVKTSGWNDGPAYDGERRKSNASDDSSNATQQGPFSRLLCLPAPKGAKYSPTHNRLHKEPEGPRPQLQPRRSSPSNTDSQKNPLWHRTSRSLKKIPPALRLRRAQSSPRRASTSPIPSREALDNRRNSSTPTLAVAKTFPYPIPEIRRISASTQGYSQSSAPFARPTDLMTAHEYVDETRLNPFFASIPNGLLRASTTPLDAISPFTSTETLHPQPNRQVSGYFDHSHTQERDFVIEGSGNSDSHGDEESRNLARADSEAESEDSIDALDARGKRENVLSRKRSISPELIERLRRSGSPSSEGSGSTQKQNM</sequence>
<dbReference type="OrthoDB" id="3946545at2759"/>
<feature type="region of interest" description="Disordered" evidence="1">
    <location>
        <begin position="203"/>
        <end position="357"/>
    </location>
</feature>
<evidence type="ECO:0000313" key="2">
    <source>
        <dbReference type="EMBL" id="KAF2115409.1"/>
    </source>
</evidence>
<keyword evidence="3" id="KW-1185">Reference proteome</keyword>
<evidence type="ECO:0000256" key="1">
    <source>
        <dbReference type="SAM" id="MobiDB-lite"/>
    </source>
</evidence>
<accession>A0A6A5Z7D9</accession>
<feature type="compositionally biased region" description="Low complexity" evidence="1">
    <location>
        <begin position="291"/>
        <end position="302"/>
    </location>
</feature>
<protein>
    <submittedName>
        <fullName evidence="2">Uncharacterized protein</fullName>
    </submittedName>
</protein>
<name>A0A6A5Z7D9_9PLEO</name>
<dbReference type="AlphaFoldDB" id="A0A6A5Z7D9"/>
<feature type="compositionally biased region" description="Polar residues" evidence="1">
    <location>
        <begin position="331"/>
        <end position="343"/>
    </location>
</feature>
<feature type="compositionally biased region" description="Basic and acidic residues" evidence="1">
    <location>
        <begin position="471"/>
        <end position="485"/>
    </location>
</feature>
<reference evidence="2" key="1">
    <citation type="journal article" date="2020" name="Stud. Mycol.">
        <title>101 Dothideomycetes genomes: a test case for predicting lifestyles and emergence of pathogens.</title>
        <authorList>
            <person name="Haridas S."/>
            <person name="Albert R."/>
            <person name="Binder M."/>
            <person name="Bloem J."/>
            <person name="Labutti K."/>
            <person name="Salamov A."/>
            <person name="Andreopoulos B."/>
            <person name="Baker S."/>
            <person name="Barry K."/>
            <person name="Bills G."/>
            <person name="Bluhm B."/>
            <person name="Cannon C."/>
            <person name="Castanera R."/>
            <person name="Culley D."/>
            <person name="Daum C."/>
            <person name="Ezra D."/>
            <person name="Gonzalez J."/>
            <person name="Henrissat B."/>
            <person name="Kuo A."/>
            <person name="Liang C."/>
            <person name="Lipzen A."/>
            <person name="Lutzoni F."/>
            <person name="Magnuson J."/>
            <person name="Mondo S."/>
            <person name="Nolan M."/>
            <person name="Ohm R."/>
            <person name="Pangilinan J."/>
            <person name="Park H.-J."/>
            <person name="Ramirez L."/>
            <person name="Alfaro M."/>
            <person name="Sun H."/>
            <person name="Tritt A."/>
            <person name="Yoshinaga Y."/>
            <person name="Zwiers L.-H."/>
            <person name="Turgeon B."/>
            <person name="Goodwin S."/>
            <person name="Spatafora J."/>
            <person name="Crous P."/>
            <person name="Grigoriev I."/>
        </authorList>
    </citation>
    <scope>NUCLEOTIDE SEQUENCE</scope>
    <source>
        <strain evidence="2">CBS 627.86</strain>
    </source>
</reference>
<gene>
    <name evidence="2" type="ORF">BDV96DRAFT_599744</name>
</gene>
<feature type="compositionally biased region" description="Low complexity" evidence="1">
    <location>
        <begin position="523"/>
        <end position="533"/>
    </location>
</feature>
<feature type="compositionally biased region" description="Polar residues" evidence="1">
    <location>
        <begin position="250"/>
        <end position="261"/>
    </location>
</feature>
<dbReference type="EMBL" id="ML977323">
    <property type="protein sequence ID" value="KAF2115409.1"/>
    <property type="molecule type" value="Genomic_DNA"/>
</dbReference>
<feature type="region of interest" description="Disordered" evidence="1">
    <location>
        <begin position="463"/>
        <end position="539"/>
    </location>
</feature>
<organism evidence="2 3">
    <name type="scientific">Lophiotrema nucula</name>
    <dbReference type="NCBI Taxonomy" id="690887"/>
    <lineage>
        <taxon>Eukaryota</taxon>
        <taxon>Fungi</taxon>
        <taxon>Dikarya</taxon>
        <taxon>Ascomycota</taxon>
        <taxon>Pezizomycotina</taxon>
        <taxon>Dothideomycetes</taxon>
        <taxon>Pleosporomycetidae</taxon>
        <taxon>Pleosporales</taxon>
        <taxon>Lophiotremataceae</taxon>
        <taxon>Lophiotrema</taxon>
    </lineage>
</organism>